<dbReference type="Gene3D" id="1.10.10.60">
    <property type="entry name" value="Homeodomain-like"/>
    <property type="match status" value="1"/>
</dbReference>
<protein>
    <submittedName>
        <fullName evidence="5">Transcriptional regulator</fullName>
    </submittedName>
</protein>
<accession>A0ABM7R888</accession>
<dbReference type="InterPro" id="IPR013656">
    <property type="entry name" value="PAS_4"/>
</dbReference>
<dbReference type="PANTHER" id="PTHR46796">
    <property type="entry name" value="HTH-TYPE TRANSCRIPTIONAL ACTIVATOR RHAS-RELATED"/>
    <property type="match status" value="1"/>
</dbReference>
<keyword evidence="6" id="KW-1185">Reference proteome</keyword>
<dbReference type="Proteomes" id="UP001374893">
    <property type="component" value="Chromosome"/>
</dbReference>
<dbReference type="Pfam" id="PF08448">
    <property type="entry name" value="PAS_4"/>
    <property type="match status" value="1"/>
</dbReference>
<dbReference type="SUPFAM" id="SSF46689">
    <property type="entry name" value="Homeodomain-like"/>
    <property type="match status" value="2"/>
</dbReference>
<dbReference type="InterPro" id="IPR020449">
    <property type="entry name" value="Tscrpt_reg_AraC-type_HTH"/>
</dbReference>
<proteinExistence type="predicted"/>
<evidence type="ECO:0000256" key="2">
    <source>
        <dbReference type="ARBA" id="ARBA00023125"/>
    </source>
</evidence>
<gene>
    <name evidence="5" type="ORF">HAHE_02230</name>
</gene>
<feature type="domain" description="HTH araC/xylS-type" evidence="4">
    <location>
        <begin position="152"/>
        <end position="250"/>
    </location>
</feature>
<keyword evidence="2" id="KW-0238">DNA-binding</keyword>
<dbReference type="PRINTS" id="PR00032">
    <property type="entry name" value="HTHARAC"/>
</dbReference>
<evidence type="ECO:0000259" key="4">
    <source>
        <dbReference type="PROSITE" id="PS01124"/>
    </source>
</evidence>
<dbReference type="InterPro" id="IPR035965">
    <property type="entry name" value="PAS-like_dom_sf"/>
</dbReference>
<evidence type="ECO:0000256" key="3">
    <source>
        <dbReference type="ARBA" id="ARBA00023163"/>
    </source>
</evidence>
<dbReference type="Pfam" id="PF12833">
    <property type="entry name" value="HTH_18"/>
    <property type="match status" value="1"/>
</dbReference>
<dbReference type="SUPFAM" id="SSF55785">
    <property type="entry name" value="PYP-like sensor domain (PAS domain)"/>
    <property type="match status" value="1"/>
</dbReference>
<sequence length="253" mass="28838">MKLVDQKALRTLYDGDEALREVFDVLPVCHFSAKDYRGIEEGEAGPFLTANRRFLADKGLSEVAQIRGRTDFEFYPEELVHQYLAEDWRVFRMGQPLVSQPWLVVEPTGQALIWTSSKFPVFDGDDRPMGIVCVMYPAKEDDGGYIGSGRLTDVLVHIQSNLDQPLRHAELASMIGLSGSQLSRLFRASFGESVGQYIKRVRLHAAASRLLTTESSIAEIAAHFSYYDPSHFTREFHRFHGMSPRDYRRMRSK</sequence>
<reference evidence="5 6" key="1">
    <citation type="submission" date="2021-06" db="EMBL/GenBank/DDBJ databases">
        <title>Complete genome of Haloferula helveola possessing various polysaccharide degrading enzymes.</title>
        <authorList>
            <person name="Takami H."/>
            <person name="Huang C."/>
            <person name="Hamasaki K."/>
        </authorList>
    </citation>
    <scope>NUCLEOTIDE SEQUENCE [LARGE SCALE GENOMIC DNA]</scope>
    <source>
        <strain evidence="5 6">CN-1</strain>
    </source>
</reference>
<dbReference type="InterPro" id="IPR050204">
    <property type="entry name" value="AraC_XylS_family_regulators"/>
</dbReference>
<dbReference type="InterPro" id="IPR009057">
    <property type="entry name" value="Homeodomain-like_sf"/>
</dbReference>
<organism evidence="5 6">
    <name type="scientific">Haloferula helveola</name>
    <dbReference type="NCBI Taxonomy" id="490095"/>
    <lineage>
        <taxon>Bacteria</taxon>
        <taxon>Pseudomonadati</taxon>
        <taxon>Verrucomicrobiota</taxon>
        <taxon>Verrucomicrobiia</taxon>
        <taxon>Verrucomicrobiales</taxon>
        <taxon>Verrucomicrobiaceae</taxon>
        <taxon>Haloferula</taxon>
    </lineage>
</organism>
<dbReference type="SMART" id="SM00342">
    <property type="entry name" value="HTH_ARAC"/>
    <property type="match status" value="1"/>
</dbReference>
<dbReference type="PROSITE" id="PS01124">
    <property type="entry name" value="HTH_ARAC_FAMILY_2"/>
    <property type="match status" value="1"/>
</dbReference>
<keyword evidence="1" id="KW-0805">Transcription regulation</keyword>
<keyword evidence="3" id="KW-0804">Transcription</keyword>
<dbReference type="InterPro" id="IPR018060">
    <property type="entry name" value="HTH_AraC"/>
</dbReference>
<evidence type="ECO:0000256" key="1">
    <source>
        <dbReference type="ARBA" id="ARBA00023015"/>
    </source>
</evidence>
<evidence type="ECO:0000313" key="5">
    <source>
        <dbReference type="EMBL" id="BCX46315.1"/>
    </source>
</evidence>
<dbReference type="Gene3D" id="3.30.450.20">
    <property type="entry name" value="PAS domain"/>
    <property type="match status" value="1"/>
</dbReference>
<evidence type="ECO:0000313" key="6">
    <source>
        <dbReference type="Proteomes" id="UP001374893"/>
    </source>
</evidence>
<dbReference type="RefSeq" id="WP_338687807.1">
    <property type="nucleotide sequence ID" value="NZ_AP024702.1"/>
</dbReference>
<dbReference type="PANTHER" id="PTHR46796:SF13">
    <property type="entry name" value="HTH-TYPE TRANSCRIPTIONAL ACTIVATOR RHAS"/>
    <property type="match status" value="1"/>
</dbReference>
<name>A0ABM7R888_9BACT</name>
<dbReference type="EMBL" id="AP024702">
    <property type="protein sequence ID" value="BCX46315.1"/>
    <property type="molecule type" value="Genomic_DNA"/>
</dbReference>